<dbReference type="Pfam" id="PF23552">
    <property type="entry name" value="ParB_C"/>
    <property type="match status" value="1"/>
</dbReference>
<accession>A0A0G1XWI0</accession>
<proteinExistence type="inferred from homology"/>
<dbReference type="PANTHER" id="PTHR33375:SF1">
    <property type="entry name" value="CHROMOSOME-PARTITIONING PROTEIN PARB-RELATED"/>
    <property type="match status" value="1"/>
</dbReference>
<dbReference type="GO" id="GO:0003677">
    <property type="term" value="F:DNA binding"/>
    <property type="evidence" value="ECO:0007669"/>
    <property type="project" value="UniProtKB-KW"/>
</dbReference>
<dbReference type="GO" id="GO:0005694">
    <property type="term" value="C:chromosome"/>
    <property type="evidence" value="ECO:0007669"/>
    <property type="project" value="TreeGrafter"/>
</dbReference>
<reference evidence="5 6" key="1">
    <citation type="journal article" date="2015" name="Nature">
        <title>rRNA introns, odd ribosomes, and small enigmatic genomes across a large radiation of phyla.</title>
        <authorList>
            <person name="Brown C.T."/>
            <person name="Hug L.A."/>
            <person name="Thomas B.C."/>
            <person name="Sharon I."/>
            <person name="Castelle C.J."/>
            <person name="Singh A."/>
            <person name="Wilkins M.J."/>
            <person name="Williams K.H."/>
            <person name="Banfield J.F."/>
        </authorList>
    </citation>
    <scope>NUCLEOTIDE SEQUENCE [LARGE SCALE GENOMIC DNA]</scope>
</reference>
<dbReference type="InterPro" id="IPR004437">
    <property type="entry name" value="ParB/RepB/Spo0J"/>
</dbReference>
<dbReference type="InterPro" id="IPR041468">
    <property type="entry name" value="HTH_ParB/Spo0J"/>
</dbReference>
<protein>
    <submittedName>
        <fullName evidence="5">ParB-like protein partition protein</fullName>
    </submittedName>
</protein>
<name>A0A0G1XWI0_9BACT</name>
<dbReference type="PANTHER" id="PTHR33375">
    <property type="entry name" value="CHROMOSOME-PARTITIONING PROTEIN PARB-RELATED"/>
    <property type="match status" value="1"/>
</dbReference>
<dbReference type="GO" id="GO:0045881">
    <property type="term" value="P:positive regulation of sporulation resulting in formation of a cellular spore"/>
    <property type="evidence" value="ECO:0007669"/>
    <property type="project" value="TreeGrafter"/>
</dbReference>
<dbReference type="AlphaFoldDB" id="A0A0G1XWI0"/>
<evidence type="ECO:0000256" key="2">
    <source>
        <dbReference type="ARBA" id="ARBA00023125"/>
    </source>
</evidence>
<dbReference type="Proteomes" id="UP000034290">
    <property type="component" value="Unassembled WGS sequence"/>
</dbReference>
<feature type="domain" description="ParB C-terminal dimerisation" evidence="4">
    <location>
        <begin position="134"/>
        <end position="179"/>
    </location>
</feature>
<feature type="domain" description="ParB/Spo0J HTH" evidence="3">
    <location>
        <begin position="22"/>
        <end position="121"/>
    </location>
</feature>
<organism evidence="5 6">
    <name type="scientific">Candidatus Giovannonibacteria bacterium GW2011_GWA2_53_7</name>
    <dbReference type="NCBI Taxonomy" id="1618650"/>
    <lineage>
        <taxon>Bacteria</taxon>
        <taxon>Candidatus Giovannoniibacteriota</taxon>
    </lineage>
</organism>
<comment type="similarity">
    <text evidence="1">Belongs to the ParB family.</text>
</comment>
<dbReference type="SUPFAM" id="SSF109709">
    <property type="entry name" value="KorB DNA-binding domain-like"/>
    <property type="match status" value="1"/>
</dbReference>
<dbReference type="Gene3D" id="1.10.10.2830">
    <property type="match status" value="1"/>
</dbReference>
<sequence length="182" mass="20614">MIRDVTTQAKLELALIENIQRKDLNPMEEAEAYQALIEEFGLTQEAVAERVGRNRVTVANALRLLQLPAEIQKSLRDGRITAGHAKVILSAPGPQEQLALWRKILKEDLTVRAGEVASQQIRHRIKSAKQAPEPILKRFEDALRRQLNTRVKITRRGRGGSITIDFYSQEELENITEKITGE</sequence>
<dbReference type="InterPro" id="IPR050336">
    <property type="entry name" value="Chromosome_partition/occlusion"/>
</dbReference>
<evidence type="ECO:0000259" key="3">
    <source>
        <dbReference type="Pfam" id="PF17762"/>
    </source>
</evidence>
<dbReference type="FunFam" id="1.10.10.2830:FF:000001">
    <property type="entry name" value="Chromosome partitioning protein ParB"/>
    <property type="match status" value="1"/>
</dbReference>
<dbReference type="Pfam" id="PF17762">
    <property type="entry name" value="HTH_ParB"/>
    <property type="match status" value="1"/>
</dbReference>
<dbReference type="InterPro" id="IPR057240">
    <property type="entry name" value="ParB_dimer_C"/>
</dbReference>
<dbReference type="GO" id="GO:0007059">
    <property type="term" value="P:chromosome segregation"/>
    <property type="evidence" value="ECO:0007669"/>
    <property type="project" value="TreeGrafter"/>
</dbReference>
<evidence type="ECO:0000256" key="1">
    <source>
        <dbReference type="ARBA" id="ARBA00006295"/>
    </source>
</evidence>
<keyword evidence="2" id="KW-0238">DNA-binding</keyword>
<evidence type="ECO:0000259" key="4">
    <source>
        <dbReference type="Pfam" id="PF23552"/>
    </source>
</evidence>
<evidence type="ECO:0000313" key="5">
    <source>
        <dbReference type="EMBL" id="KKW35331.1"/>
    </source>
</evidence>
<dbReference type="NCBIfam" id="TIGR00180">
    <property type="entry name" value="parB_part"/>
    <property type="match status" value="1"/>
</dbReference>
<comment type="caution">
    <text evidence="5">The sequence shown here is derived from an EMBL/GenBank/DDBJ whole genome shotgun (WGS) entry which is preliminary data.</text>
</comment>
<evidence type="ECO:0000313" key="6">
    <source>
        <dbReference type="Proteomes" id="UP000034290"/>
    </source>
</evidence>
<dbReference type="EMBL" id="LCRM01000044">
    <property type="protein sequence ID" value="KKW35331.1"/>
    <property type="molecule type" value="Genomic_DNA"/>
</dbReference>
<gene>
    <name evidence="5" type="ORF">UY81_C0044G0004</name>
</gene>